<dbReference type="GO" id="GO:0044718">
    <property type="term" value="P:siderophore transmembrane transport"/>
    <property type="evidence" value="ECO:0007669"/>
    <property type="project" value="TreeGrafter"/>
</dbReference>
<dbReference type="OrthoDB" id="9800913at2"/>
<keyword evidence="2 10" id="KW-0813">Transport</keyword>
<evidence type="ECO:0000259" key="13">
    <source>
        <dbReference type="Pfam" id="PF07715"/>
    </source>
</evidence>
<dbReference type="AlphaFoldDB" id="A0A120KMZ5"/>
<evidence type="ECO:0000256" key="11">
    <source>
        <dbReference type="RuleBase" id="RU003357"/>
    </source>
</evidence>
<evidence type="ECO:0000256" key="5">
    <source>
        <dbReference type="ARBA" id="ARBA00022729"/>
    </source>
</evidence>
<proteinExistence type="inferred from homology"/>
<keyword evidence="4 10" id="KW-0812">Transmembrane</keyword>
<dbReference type="Pfam" id="PF00593">
    <property type="entry name" value="TonB_dep_Rec_b-barrel"/>
    <property type="match status" value="1"/>
</dbReference>
<evidence type="ECO:0008006" key="16">
    <source>
        <dbReference type="Google" id="ProtNLM"/>
    </source>
</evidence>
<dbReference type="InterPro" id="IPR036942">
    <property type="entry name" value="Beta-barrel_TonB_sf"/>
</dbReference>
<dbReference type="KEGG" id="doa:AXF15_05195"/>
<dbReference type="STRING" id="888061.AXF15_05195"/>
<dbReference type="InterPro" id="IPR039426">
    <property type="entry name" value="TonB-dep_rcpt-like"/>
</dbReference>
<dbReference type="PANTHER" id="PTHR30069">
    <property type="entry name" value="TONB-DEPENDENT OUTER MEMBRANE RECEPTOR"/>
    <property type="match status" value="1"/>
</dbReference>
<evidence type="ECO:0000259" key="12">
    <source>
        <dbReference type="Pfam" id="PF00593"/>
    </source>
</evidence>
<protein>
    <recommendedName>
        <fullName evidence="16">TonB-dependent receptor</fullName>
    </recommendedName>
</protein>
<dbReference type="InterPro" id="IPR000531">
    <property type="entry name" value="Beta-barrel_TonB"/>
</dbReference>
<evidence type="ECO:0000313" key="14">
    <source>
        <dbReference type="EMBL" id="AMD92566.1"/>
    </source>
</evidence>
<dbReference type="Gene3D" id="2.40.170.20">
    <property type="entry name" value="TonB-dependent receptor, beta-barrel domain"/>
    <property type="match status" value="1"/>
</dbReference>
<dbReference type="RefSeq" id="WP_066604274.1">
    <property type="nucleotide sequence ID" value="NZ_CP014230.1"/>
</dbReference>
<dbReference type="Gene3D" id="2.170.130.10">
    <property type="entry name" value="TonB-dependent receptor, plug domain"/>
    <property type="match status" value="1"/>
</dbReference>
<sequence length="680" mass="75909">MQEKTVTLTLTDTVRHLCITAILLFLSGSGSSLAGSYMAMPLEDLMNLTVTSISRRDQPLQETAAAVYVITGEDLRRTGATSIPEALRMVPGFMVGQHDANTWSVSARGRGLNPTFEDKLLFLIDGRSKYCPIFGGVFWDSIEFMPEDIDRIEVIRGPGSSIWGSNAVNGIVNIITKSAAETQGGMVSALYGSTEQGTASLRYGGSFSPKSAWRVFAKHRRVDDLHDMDGRKFRGALESNYAGFRTDSEPDGRSRFALQGDAAVSRTRDTILRPDLSVASMAEYSVPSDMEDVALQASWSRSLGGAASVSLQGFLSHFHIDTADVYDITEDTADLDFQHQFSPLAGHTAQWGVALRHVRTRMRTDPQTISFARKRRADTLASAFVQDEISFADGRWLLTLGSKFEHNEQTGLEILPSTRLLWRASERHAFWTAMSRSARIPSIAEQDVYYHLEIQEPDGLLPVRISLTGDPDASAERVLIWELGHRFTLSPLFFLDTALFATRADNLFSQRLDLSSASPRISPEPHIQIDGKAGNDVRGITHGLELSATWEAASWWRLRGWYAYFEDSYRFRSEGINIFESIYGRISPRHQFFFRSSMDLPHNTEADIMFRYVSEQPGLEVPDHATLDARLGWKPVENMEISLVGKNLLTPRHKETASGLVFGDGMGVDRSCYLKLRMDF</sequence>
<evidence type="ECO:0000256" key="1">
    <source>
        <dbReference type="ARBA" id="ARBA00004571"/>
    </source>
</evidence>
<reference evidence="15" key="1">
    <citation type="submission" date="2016-02" db="EMBL/GenBank/DDBJ databases">
        <authorList>
            <person name="Holder M.E."/>
            <person name="Ajami N.J."/>
            <person name="Petrosino J.F."/>
        </authorList>
    </citation>
    <scope>NUCLEOTIDE SEQUENCE [LARGE SCALE GENOMIC DNA]</scope>
    <source>
        <strain evidence="15">DSM 12838</strain>
    </source>
</reference>
<keyword evidence="3 10" id="KW-1134">Transmembrane beta strand</keyword>
<comment type="similarity">
    <text evidence="10 11">Belongs to the TonB-dependent receptor family.</text>
</comment>
<dbReference type="Pfam" id="PF07715">
    <property type="entry name" value="Plug"/>
    <property type="match status" value="1"/>
</dbReference>
<evidence type="ECO:0000313" key="15">
    <source>
        <dbReference type="Proteomes" id="UP000063964"/>
    </source>
</evidence>
<evidence type="ECO:0000256" key="2">
    <source>
        <dbReference type="ARBA" id="ARBA00022448"/>
    </source>
</evidence>
<feature type="domain" description="TonB-dependent receptor-like beta-barrel" evidence="12">
    <location>
        <begin position="294"/>
        <end position="648"/>
    </location>
</feature>
<evidence type="ECO:0000256" key="3">
    <source>
        <dbReference type="ARBA" id="ARBA00022452"/>
    </source>
</evidence>
<dbReference type="PROSITE" id="PS52016">
    <property type="entry name" value="TONB_DEPENDENT_REC_3"/>
    <property type="match status" value="1"/>
</dbReference>
<keyword evidence="7 10" id="KW-0472">Membrane</keyword>
<dbReference type="GO" id="GO:0015344">
    <property type="term" value="F:siderophore uptake transmembrane transporter activity"/>
    <property type="evidence" value="ECO:0007669"/>
    <property type="project" value="TreeGrafter"/>
</dbReference>
<dbReference type="PANTHER" id="PTHR30069:SF29">
    <property type="entry name" value="HEMOGLOBIN AND HEMOGLOBIN-HAPTOGLOBIN-BINDING PROTEIN 1-RELATED"/>
    <property type="match status" value="1"/>
</dbReference>
<keyword evidence="9 10" id="KW-0998">Cell outer membrane</keyword>
<accession>A0A120KMZ5</accession>
<evidence type="ECO:0000256" key="4">
    <source>
        <dbReference type="ARBA" id="ARBA00022692"/>
    </source>
</evidence>
<keyword evidence="15" id="KW-1185">Reference proteome</keyword>
<evidence type="ECO:0000256" key="6">
    <source>
        <dbReference type="ARBA" id="ARBA00023077"/>
    </source>
</evidence>
<evidence type="ECO:0000256" key="8">
    <source>
        <dbReference type="ARBA" id="ARBA00023170"/>
    </source>
</evidence>
<dbReference type="InterPro" id="IPR012910">
    <property type="entry name" value="Plug_dom"/>
</dbReference>
<dbReference type="InterPro" id="IPR037066">
    <property type="entry name" value="Plug_dom_sf"/>
</dbReference>
<keyword evidence="5" id="KW-0732">Signal</keyword>
<name>A0A120KMZ5_9BACT</name>
<comment type="subcellular location">
    <subcellularLocation>
        <location evidence="1 10">Cell outer membrane</location>
        <topology evidence="1 10">Multi-pass membrane protein</topology>
    </subcellularLocation>
</comment>
<evidence type="ECO:0000256" key="7">
    <source>
        <dbReference type="ARBA" id="ARBA00023136"/>
    </source>
</evidence>
<dbReference type="Proteomes" id="UP000063964">
    <property type="component" value="Chromosome"/>
</dbReference>
<organism evidence="14 15">
    <name type="scientific">Desulfomicrobium orale DSM 12838</name>
    <dbReference type="NCBI Taxonomy" id="888061"/>
    <lineage>
        <taxon>Bacteria</taxon>
        <taxon>Pseudomonadati</taxon>
        <taxon>Thermodesulfobacteriota</taxon>
        <taxon>Desulfovibrionia</taxon>
        <taxon>Desulfovibrionales</taxon>
        <taxon>Desulfomicrobiaceae</taxon>
        <taxon>Desulfomicrobium</taxon>
    </lineage>
</organism>
<evidence type="ECO:0000256" key="10">
    <source>
        <dbReference type="PROSITE-ProRule" id="PRU01360"/>
    </source>
</evidence>
<keyword evidence="6 11" id="KW-0798">TonB box</keyword>
<keyword evidence="8" id="KW-0675">Receptor</keyword>
<feature type="domain" description="TonB-dependent receptor plug" evidence="13">
    <location>
        <begin position="60"/>
        <end position="171"/>
    </location>
</feature>
<dbReference type="GO" id="GO:0009279">
    <property type="term" value="C:cell outer membrane"/>
    <property type="evidence" value="ECO:0007669"/>
    <property type="project" value="UniProtKB-SubCell"/>
</dbReference>
<dbReference type="EMBL" id="CP014230">
    <property type="protein sequence ID" value="AMD92566.1"/>
    <property type="molecule type" value="Genomic_DNA"/>
</dbReference>
<gene>
    <name evidence="14" type="ORF">AXF15_05195</name>
</gene>
<evidence type="ECO:0000256" key="9">
    <source>
        <dbReference type="ARBA" id="ARBA00023237"/>
    </source>
</evidence>
<dbReference type="SUPFAM" id="SSF56935">
    <property type="entry name" value="Porins"/>
    <property type="match status" value="1"/>
</dbReference>